<feature type="region of interest" description="Disordered" evidence="1">
    <location>
        <begin position="23"/>
        <end position="48"/>
    </location>
</feature>
<accession>A0A847U4M0</accession>
<organism evidence="2 3">
    <name type="scientific">Haloarcula rubripromontorii</name>
    <dbReference type="NCBI Taxonomy" id="1705562"/>
    <lineage>
        <taxon>Archaea</taxon>
        <taxon>Methanobacteriati</taxon>
        <taxon>Methanobacteriota</taxon>
        <taxon>Stenosarchaea group</taxon>
        <taxon>Halobacteria</taxon>
        <taxon>Halobacteriales</taxon>
        <taxon>Haloarculaceae</taxon>
        <taxon>Haloarcula</taxon>
    </lineage>
</organism>
<comment type="caution">
    <text evidence="2">The sequence shown here is derived from an EMBL/GenBank/DDBJ whole genome shotgun (WGS) entry which is preliminary data.</text>
</comment>
<feature type="compositionally biased region" description="Basic and acidic residues" evidence="1">
    <location>
        <begin position="23"/>
        <end position="37"/>
    </location>
</feature>
<evidence type="ECO:0000313" key="2">
    <source>
        <dbReference type="EMBL" id="NLV06440.1"/>
    </source>
</evidence>
<dbReference type="AlphaFoldDB" id="A0A847U4M0"/>
<reference evidence="2" key="1">
    <citation type="submission" date="2019-12" db="EMBL/GenBank/DDBJ databases">
        <title>The whole-genome sequencing of Haloarcula japonica strain pws8.</title>
        <authorList>
            <person name="Verma D.K."/>
            <person name="Gopal K."/>
            <person name="Prasad E.S."/>
        </authorList>
    </citation>
    <scope>NUCLEOTIDE SEQUENCE</scope>
    <source>
        <strain evidence="2">Pws8</strain>
    </source>
</reference>
<evidence type="ECO:0000313" key="3">
    <source>
        <dbReference type="Proteomes" id="UP000610611"/>
    </source>
</evidence>
<protein>
    <submittedName>
        <fullName evidence="2">Uncharacterized protein</fullName>
    </submittedName>
</protein>
<gene>
    <name evidence="2" type="ORF">GOC83_09900</name>
</gene>
<dbReference type="Proteomes" id="UP000610611">
    <property type="component" value="Unassembled WGS sequence"/>
</dbReference>
<proteinExistence type="predicted"/>
<dbReference type="EMBL" id="WOWB01000001">
    <property type="protein sequence ID" value="NLV06440.1"/>
    <property type="molecule type" value="Genomic_DNA"/>
</dbReference>
<sequence length="48" mass="5507">MEEADDDIDVNEALRFALEESAYKMTEDSESLDKPRDPIAAMAMQERE</sequence>
<evidence type="ECO:0000256" key="1">
    <source>
        <dbReference type="SAM" id="MobiDB-lite"/>
    </source>
</evidence>
<name>A0A847U4M0_9EURY</name>